<evidence type="ECO:0000256" key="1">
    <source>
        <dbReference type="SAM" id="Phobius"/>
    </source>
</evidence>
<organism evidence="2 3">
    <name type="scientific">Paractinoplanes hotanensis</name>
    <dbReference type="NCBI Taxonomy" id="2906497"/>
    <lineage>
        <taxon>Bacteria</taxon>
        <taxon>Bacillati</taxon>
        <taxon>Actinomycetota</taxon>
        <taxon>Actinomycetes</taxon>
        <taxon>Micromonosporales</taxon>
        <taxon>Micromonosporaceae</taxon>
        <taxon>Paractinoplanes</taxon>
    </lineage>
</organism>
<name>A0ABT0XZF6_9ACTN</name>
<dbReference type="RefSeq" id="WP_251799035.1">
    <property type="nucleotide sequence ID" value="NZ_JAMQOL010000020.1"/>
</dbReference>
<keyword evidence="1" id="KW-0472">Membrane</keyword>
<comment type="caution">
    <text evidence="2">The sequence shown here is derived from an EMBL/GenBank/DDBJ whole genome shotgun (WGS) entry which is preliminary data.</text>
</comment>
<feature type="transmembrane region" description="Helical" evidence="1">
    <location>
        <begin position="7"/>
        <end position="25"/>
    </location>
</feature>
<gene>
    <name evidence="2" type="ORF">LXN57_16450</name>
</gene>
<evidence type="ECO:0000313" key="2">
    <source>
        <dbReference type="EMBL" id="MCM4079166.1"/>
    </source>
</evidence>
<dbReference type="EMBL" id="JAMQOL010000020">
    <property type="protein sequence ID" value="MCM4079166.1"/>
    <property type="molecule type" value="Genomic_DNA"/>
</dbReference>
<accession>A0ABT0XZF6</accession>
<proteinExistence type="predicted"/>
<sequence>MSTRRKLAWAGGILVLGAAVTFFLVRDPLSRPGSHQVEVYALDDAISGETQDPPGFLGRALGMCDADTYYAEDGDKKLCLVLNGPLGTVEASRKNGRVTVAAADVPKLRQLAAEDTQTTTLVLMTDGPAALIPVAGLTDGQPASAAALS</sequence>
<keyword evidence="1" id="KW-1133">Transmembrane helix</keyword>
<reference evidence="2 3" key="1">
    <citation type="submission" date="2022-06" db="EMBL/GenBank/DDBJ databases">
        <title>Actinoplanes abujensis sp. nov., isolated from Nigerian arid soil.</title>
        <authorList>
            <person name="Ding P."/>
        </authorList>
    </citation>
    <scope>NUCLEOTIDE SEQUENCE [LARGE SCALE GENOMIC DNA]</scope>
    <source>
        <strain evidence="3">TRM88002</strain>
    </source>
</reference>
<dbReference type="Proteomes" id="UP001523216">
    <property type="component" value="Unassembled WGS sequence"/>
</dbReference>
<evidence type="ECO:0000313" key="3">
    <source>
        <dbReference type="Proteomes" id="UP001523216"/>
    </source>
</evidence>
<protein>
    <submittedName>
        <fullName evidence="2">Uncharacterized protein</fullName>
    </submittedName>
</protein>
<keyword evidence="3" id="KW-1185">Reference proteome</keyword>
<keyword evidence="1" id="KW-0812">Transmembrane</keyword>